<keyword evidence="2" id="KW-1185">Reference proteome</keyword>
<proteinExistence type="predicted"/>
<evidence type="ECO:0008006" key="3">
    <source>
        <dbReference type="Google" id="ProtNLM"/>
    </source>
</evidence>
<sequence>MSLIRRSINNEGMYMTKIYRKLQTMSSLQSLLLLILVSSGFTLPVNQPLTTQTSSAPSTLYTPTFLVNKSRSELPVYPFPNGICNNQNPNNHAPIPEIESRRLGVRQIALKFSNGNYDSAATYQAVLAQTNPSRNIMNFMFYQTALDGYNLTDVYYANKVMALILSKNEPLINAAMEFENWLFLDAYLRAQCLVTPEITASVLKYYQTVDFTAGRWTTSNLALLAATTRYLIGQTFPNSTFVSYNSDKTGYQLVKDRARALYYGQVAEYASQDYGVYDLFCFVTIAHFSNDSALASIADVGVQVGMARYAAVWWSDRLATQCMRCESNGYHNNNIWWFLADLWVYFGDSEINILGQSASSYLLTYSASVNYHIDPTILAVSKLTGPRAVQVYGPGEYTFFLQSFITDSYAIYISNTPVVSHEAIPGQSTLPGIFWNGHSSTYNASRSNFYMGVPSNDYFSGDYKWNGYPQEWMLEKSTYLLVVDNALNSIDKTLIPQPFVIGNMPSSKEFPDSVLISDCAAKLCNPNSPSPVYYLFYGFGNNSVLISIASSQVLDLTAFKYQNDRSFHAYLSRNDSAGFAVEAANPNDFVGSTLLDKLTAFKSKILNSTLFQFQDPQSSILRAHLTYTDSNRNTLWKQYAYMANAGDDWMIKSPIETVNGQKRPPFLNWPITSSPLVYQSGYPGYNAGQYSKMGYRPCPVFIRPNISSSWATIDNPTLKSQYSGYPKGISCIPPPS</sequence>
<evidence type="ECO:0000313" key="2">
    <source>
        <dbReference type="Proteomes" id="UP000193642"/>
    </source>
</evidence>
<protein>
    <recommendedName>
        <fullName evidence="3">Chondroitin AC/alginate lyase</fullName>
    </recommendedName>
</protein>
<evidence type="ECO:0000313" key="1">
    <source>
        <dbReference type="EMBL" id="ORY43508.1"/>
    </source>
</evidence>
<accession>A0A1Y2C907</accession>
<gene>
    <name evidence="1" type="ORF">BCR33DRAFT_766677</name>
</gene>
<reference evidence="1 2" key="1">
    <citation type="submission" date="2016-07" db="EMBL/GenBank/DDBJ databases">
        <title>Pervasive Adenine N6-methylation of Active Genes in Fungi.</title>
        <authorList>
            <consortium name="DOE Joint Genome Institute"/>
            <person name="Mondo S.J."/>
            <person name="Dannebaum R.O."/>
            <person name="Kuo R.C."/>
            <person name="Labutti K."/>
            <person name="Haridas S."/>
            <person name="Kuo A."/>
            <person name="Salamov A."/>
            <person name="Ahrendt S.R."/>
            <person name="Lipzen A."/>
            <person name="Sullivan W."/>
            <person name="Andreopoulos W.B."/>
            <person name="Clum A."/>
            <person name="Lindquist E."/>
            <person name="Daum C."/>
            <person name="Ramamoorthy G.K."/>
            <person name="Gryganskyi A."/>
            <person name="Culley D."/>
            <person name="Magnuson J.K."/>
            <person name="James T.Y."/>
            <person name="O'Malley M.A."/>
            <person name="Stajich J.E."/>
            <person name="Spatafora J.W."/>
            <person name="Visel A."/>
            <person name="Grigoriev I.V."/>
        </authorList>
    </citation>
    <scope>NUCLEOTIDE SEQUENCE [LARGE SCALE GENOMIC DNA]</scope>
    <source>
        <strain evidence="1 2">JEL800</strain>
    </source>
</reference>
<dbReference type="OrthoDB" id="2103984at2759"/>
<organism evidence="1 2">
    <name type="scientific">Rhizoclosmatium globosum</name>
    <dbReference type="NCBI Taxonomy" id="329046"/>
    <lineage>
        <taxon>Eukaryota</taxon>
        <taxon>Fungi</taxon>
        <taxon>Fungi incertae sedis</taxon>
        <taxon>Chytridiomycota</taxon>
        <taxon>Chytridiomycota incertae sedis</taxon>
        <taxon>Chytridiomycetes</taxon>
        <taxon>Chytridiales</taxon>
        <taxon>Chytriomycetaceae</taxon>
        <taxon>Rhizoclosmatium</taxon>
    </lineage>
</organism>
<comment type="caution">
    <text evidence="1">The sequence shown here is derived from an EMBL/GenBank/DDBJ whole genome shotgun (WGS) entry which is preliminary data.</text>
</comment>
<name>A0A1Y2C907_9FUNG</name>
<dbReference type="Proteomes" id="UP000193642">
    <property type="component" value="Unassembled WGS sequence"/>
</dbReference>
<dbReference type="AlphaFoldDB" id="A0A1Y2C907"/>
<dbReference type="EMBL" id="MCGO01000025">
    <property type="protein sequence ID" value="ORY43508.1"/>
    <property type="molecule type" value="Genomic_DNA"/>
</dbReference>